<evidence type="ECO:0000256" key="2">
    <source>
        <dbReference type="ARBA" id="ARBA00022729"/>
    </source>
</evidence>
<dbReference type="EMBL" id="JAUZVZ010000005">
    <property type="protein sequence ID" value="MDP4535517.1"/>
    <property type="molecule type" value="Genomic_DNA"/>
</dbReference>
<dbReference type="Gene3D" id="3.40.190.10">
    <property type="entry name" value="Periplasmic binding protein-like II"/>
    <property type="match status" value="2"/>
</dbReference>
<evidence type="ECO:0000259" key="3">
    <source>
        <dbReference type="Pfam" id="PF00497"/>
    </source>
</evidence>
<gene>
    <name evidence="4" type="ORF">Q3O60_04840</name>
</gene>
<sequence length="230" mass="26278">MKLVVSFLLFWSFYTYSCQLRLGADGYFPPHLNPTESGWQGLSIDLIQTLADEVGCELTILQSPWRRSLQLIAQGQLDVVTHLSVSAERMSDFIFIGPHHMETVVLIGDPSKVPPVQTLAELANWPLHSMIAILNGAYYGEEFHQLIEQDAFSPTLVEIRSHEDKLALLDSGRVQAVLEDQTTLYHWQQQGLMQDRNYQQLMVIYNNPVYFGFSRHTTSPQLQQQLSQAW</sequence>
<evidence type="ECO:0000313" key="4">
    <source>
        <dbReference type="EMBL" id="MDP4535517.1"/>
    </source>
</evidence>
<evidence type="ECO:0000256" key="1">
    <source>
        <dbReference type="ARBA" id="ARBA00010333"/>
    </source>
</evidence>
<comment type="similarity">
    <text evidence="1">Belongs to the bacterial solute-binding protein 3 family.</text>
</comment>
<comment type="caution">
    <text evidence="4">The sequence shown here is derived from an EMBL/GenBank/DDBJ whole genome shotgun (WGS) entry which is preliminary data.</text>
</comment>
<protein>
    <submittedName>
        <fullName evidence="4">Transporter substrate-binding domain-containing protein</fullName>
    </submittedName>
</protein>
<organism evidence="4 5">
    <name type="scientific">Alkalimonas collagenimarina</name>
    <dbReference type="NCBI Taxonomy" id="400390"/>
    <lineage>
        <taxon>Bacteria</taxon>
        <taxon>Pseudomonadati</taxon>
        <taxon>Pseudomonadota</taxon>
        <taxon>Gammaproteobacteria</taxon>
        <taxon>Alkalimonas</taxon>
    </lineage>
</organism>
<dbReference type="PANTHER" id="PTHR35936:SF6">
    <property type="entry name" value="AMINO ACID ABC TRANSPORTER SUBSTRATE-BINDING PAAT FAMILY PROTEIN"/>
    <property type="match status" value="1"/>
</dbReference>
<keyword evidence="5" id="KW-1185">Reference proteome</keyword>
<evidence type="ECO:0000313" key="5">
    <source>
        <dbReference type="Proteomes" id="UP001231616"/>
    </source>
</evidence>
<dbReference type="Proteomes" id="UP001231616">
    <property type="component" value="Unassembled WGS sequence"/>
</dbReference>
<feature type="domain" description="Solute-binding protein family 3/N-terminal" evidence="3">
    <location>
        <begin position="20"/>
        <end position="194"/>
    </location>
</feature>
<dbReference type="InterPro" id="IPR001638">
    <property type="entry name" value="Solute-binding_3/MltF_N"/>
</dbReference>
<proteinExistence type="inferred from homology"/>
<dbReference type="PANTHER" id="PTHR35936">
    <property type="entry name" value="MEMBRANE-BOUND LYTIC MUREIN TRANSGLYCOSYLASE F"/>
    <property type="match status" value="1"/>
</dbReference>
<dbReference type="RefSeq" id="WP_305892782.1">
    <property type="nucleotide sequence ID" value="NZ_JAUZVZ010000005.1"/>
</dbReference>
<name>A0ABT9GWT1_9GAMM</name>
<accession>A0ABT9GWT1</accession>
<dbReference type="SUPFAM" id="SSF53850">
    <property type="entry name" value="Periplasmic binding protein-like II"/>
    <property type="match status" value="1"/>
</dbReference>
<reference evidence="4 5" key="1">
    <citation type="submission" date="2023-08" db="EMBL/GenBank/DDBJ databases">
        <authorList>
            <person name="Joshi A."/>
            <person name="Thite S."/>
        </authorList>
    </citation>
    <scope>NUCLEOTIDE SEQUENCE [LARGE SCALE GENOMIC DNA]</scope>
    <source>
        <strain evidence="4 5">AC40</strain>
    </source>
</reference>
<keyword evidence="2" id="KW-0732">Signal</keyword>
<dbReference type="Pfam" id="PF00497">
    <property type="entry name" value="SBP_bac_3"/>
    <property type="match status" value="1"/>
</dbReference>